<dbReference type="Proteomes" id="UP000314294">
    <property type="component" value="Unassembled WGS sequence"/>
</dbReference>
<organism evidence="3 4">
    <name type="scientific">Liparis tanakae</name>
    <name type="common">Tanaka's snailfish</name>
    <dbReference type="NCBI Taxonomy" id="230148"/>
    <lineage>
        <taxon>Eukaryota</taxon>
        <taxon>Metazoa</taxon>
        <taxon>Chordata</taxon>
        <taxon>Craniata</taxon>
        <taxon>Vertebrata</taxon>
        <taxon>Euteleostomi</taxon>
        <taxon>Actinopterygii</taxon>
        <taxon>Neopterygii</taxon>
        <taxon>Teleostei</taxon>
        <taxon>Neoteleostei</taxon>
        <taxon>Acanthomorphata</taxon>
        <taxon>Eupercaria</taxon>
        <taxon>Perciformes</taxon>
        <taxon>Cottioidei</taxon>
        <taxon>Cottales</taxon>
        <taxon>Liparidae</taxon>
        <taxon>Liparis</taxon>
    </lineage>
</organism>
<proteinExistence type="predicted"/>
<evidence type="ECO:0000256" key="2">
    <source>
        <dbReference type="SAM" id="Phobius"/>
    </source>
</evidence>
<feature type="transmembrane region" description="Helical" evidence="2">
    <location>
        <begin position="166"/>
        <end position="190"/>
    </location>
</feature>
<sequence>MIPVDLFHQEALPARTLREDQVFLVSLVVQGDHSSQLCQPQGCPHFQVYLVVREVLLNLANQADRVLYLPWSLEVQESQVALLCQAPLKGPAGQETLDLLVLKSPGVQGDQGALEAQKVQFVLLHHEDQGHLLVLVIRVLQVCLAILACQVFLFRGSLEDQEALAFLVALIIPGLVAQGGLVVPAVLLVLGDPEHLVWHLVPQKLLLRIPIVVLRQGLVLLRRLLLSIIRPAEGQGEQPQLEHHVSSFVCARLFFPSVQIWEDDYKKKSRLSLLFSRTTSFLESVSEQADGRRERETPDSLKREVARG</sequence>
<accession>A0A4Z2FUH2</accession>
<keyword evidence="2" id="KW-0812">Transmembrane</keyword>
<dbReference type="AlphaFoldDB" id="A0A4Z2FUH2"/>
<keyword evidence="2" id="KW-0472">Membrane</keyword>
<evidence type="ECO:0000313" key="4">
    <source>
        <dbReference type="Proteomes" id="UP000314294"/>
    </source>
</evidence>
<comment type="caution">
    <text evidence="3">The sequence shown here is derived from an EMBL/GenBank/DDBJ whole genome shotgun (WGS) entry which is preliminary data.</text>
</comment>
<keyword evidence="2" id="KW-1133">Transmembrane helix</keyword>
<protein>
    <submittedName>
        <fullName evidence="3">Uncharacterized protein</fullName>
    </submittedName>
</protein>
<feature type="transmembrane region" description="Helical" evidence="2">
    <location>
        <begin position="132"/>
        <end position="154"/>
    </location>
</feature>
<reference evidence="3 4" key="1">
    <citation type="submission" date="2019-03" db="EMBL/GenBank/DDBJ databases">
        <title>First draft genome of Liparis tanakae, snailfish: a comprehensive survey of snailfish specific genes.</title>
        <authorList>
            <person name="Kim W."/>
            <person name="Song I."/>
            <person name="Jeong J.-H."/>
            <person name="Kim D."/>
            <person name="Kim S."/>
            <person name="Ryu S."/>
            <person name="Song J.Y."/>
            <person name="Lee S.K."/>
        </authorList>
    </citation>
    <scope>NUCLEOTIDE SEQUENCE [LARGE SCALE GENOMIC DNA]</scope>
    <source>
        <tissue evidence="3">Muscle</tissue>
    </source>
</reference>
<dbReference type="OrthoDB" id="10646682at2759"/>
<evidence type="ECO:0000313" key="3">
    <source>
        <dbReference type="EMBL" id="TNN44799.1"/>
    </source>
</evidence>
<dbReference type="EMBL" id="SRLO01000883">
    <property type="protein sequence ID" value="TNN44799.1"/>
    <property type="molecule type" value="Genomic_DNA"/>
</dbReference>
<feature type="region of interest" description="Disordered" evidence="1">
    <location>
        <begin position="286"/>
        <end position="308"/>
    </location>
</feature>
<gene>
    <name evidence="3" type="ORF">EYF80_044984</name>
</gene>
<name>A0A4Z2FUH2_9TELE</name>
<keyword evidence="4" id="KW-1185">Reference proteome</keyword>
<feature type="compositionally biased region" description="Basic and acidic residues" evidence="1">
    <location>
        <begin position="289"/>
        <end position="308"/>
    </location>
</feature>
<evidence type="ECO:0000256" key="1">
    <source>
        <dbReference type="SAM" id="MobiDB-lite"/>
    </source>
</evidence>